<dbReference type="EMBL" id="CAUYUJ010022622">
    <property type="protein sequence ID" value="CAK0911652.1"/>
    <property type="molecule type" value="Genomic_DNA"/>
</dbReference>
<organism evidence="2 3">
    <name type="scientific">Prorocentrum cordatum</name>
    <dbReference type="NCBI Taxonomy" id="2364126"/>
    <lineage>
        <taxon>Eukaryota</taxon>
        <taxon>Sar</taxon>
        <taxon>Alveolata</taxon>
        <taxon>Dinophyceae</taxon>
        <taxon>Prorocentrales</taxon>
        <taxon>Prorocentraceae</taxon>
        <taxon>Prorocentrum</taxon>
    </lineage>
</organism>
<gene>
    <name evidence="2" type="ORF">PCOR1329_LOCUS85482</name>
</gene>
<evidence type="ECO:0000313" key="3">
    <source>
        <dbReference type="Proteomes" id="UP001189429"/>
    </source>
</evidence>
<name>A0ABN9YFV2_9DINO</name>
<evidence type="ECO:0000256" key="1">
    <source>
        <dbReference type="SAM" id="MobiDB-lite"/>
    </source>
</evidence>
<evidence type="ECO:0000313" key="2">
    <source>
        <dbReference type="EMBL" id="CAK0911652.1"/>
    </source>
</evidence>
<sequence length="344" mass="37746">AAKLKAECTESVEAREQLEEQLRGLRAEAAEGDSAAALRLELQESRDAAASADQQLEASRQEHRSQQEALSASLQEARCAAELRGRLDEAEAARAALEASLQEQGSSAEGLKAACPPRAGRAAAMALDPAALRIMLNEILRPIDAQMNSMNTSFAGHLTAIKEMDGRLSAGVQQNTATINSMKDDSQAHSVRMDESELKFQRQQQGTYTDMEQDDGMASAYSATVRLQSLEASFAEMQRKMDQPLSDPWDIKKNGYILGLIWKQICAYMRTNGCWTPTTVLACNKYQGLCYTTVRDEPIDLVMLSSWTESEVAVETCAQELRSFGLTEQQVQDLPAAVNSAYHE</sequence>
<keyword evidence="3" id="KW-1185">Reference proteome</keyword>
<reference evidence="2" key="1">
    <citation type="submission" date="2023-10" db="EMBL/GenBank/DDBJ databases">
        <authorList>
            <person name="Chen Y."/>
            <person name="Shah S."/>
            <person name="Dougan E. K."/>
            <person name="Thang M."/>
            <person name="Chan C."/>
        </authorList>
    </citation>
    <scope>NUCLEOTIDE SEQUENCE [LARGE SCALE GENOMIC DNA]</scope>
</reference>
<accession>A0ABN9YFV2</accession>
<protein>
    <submittedName>
        <fullName evidence="2">Uncharacterized protein</fullName>
    </submittedName>
</protein>
<proteinExistence type="predicted"/>
<feature type="region of interest" description="Disordered" evidence="1">
    <location>
        <begin position="46"/>
        <end position="71"/>
    </location>
</feature>
<feature type="non-terminal residue" evidence="2">
    <location>
        <position position="1"/>
    </location>
</feature>
<comment type="caution">
    <text evidence="2">The sequence shown here is derived from an EMBL/GenBank/DDBJ whole genome shotgun (WGS) entry which is preliminary data.</text>
</comment>
<dbReference type="Proteomes" id="UP001189429">
    <property type="component" value="Unassembled WGS sequence"/>
</dbReference>